<reference evidence="7" key="1">
    <citation type="submission" date="2025-08" db="UniProtKB">
        <authorList>
            <consortium name="RefSeq"/>
        </authorList>
    </citation>
    <scope>IDENTIFICATION</scope>
</reference>
<protein>
    <submittedName>
        <fullName evidence="7">GTPase IMAP family member 7-like</fullName>
    </submittedName>
</protein>
<dbReference type="Proteomes" id="UP000515161">
    <property type="component" value="Unplaced"/>
</dbReference>
<evidence type="ECO:0000256" key="1">
    <source>
        <dbReference type="ARBA" id="ARBA00008535"/>
    </source>
</evidence>
<evidence type="ECO:0000256" key="2">
    <source>
        <dbReference type="ARBA" id="ARBA00022741"/>
    </source>
</evidence>
<dbReference type="InterPro" id="IPR027417">
    <property type="entry name" value="P-loop_NTPase"/>
</dbReference>
<dbReference type="FunFam" id="3.40.50.300:FF:000366">
    <property type="entry name" value="GTPase, IMAP family member 2"/>
    <property type="match status" value="1"/>
</dbReference>
<dbReference type="InterPro" id="IPR045058">
    <property type="entry name" value="GIMA/IAN/Toc"/>
</dbReference>
<accession>A0A6P8V8H4</accession>
<organism evidence="6 7">
    <name type="scientific">Gymnodraco acuticeps</name>
    <name type="common">Antarctic dragonfish</name>
    <dbReference type="NCBI Taxonomy" id="8218"/>
    <lineage>
        <taxon>Eukaryota</taxon>
        <taxon>Metazoa</taxon>
        <taxon>Chordata</taxon>
        <taxon>Craniata</taxon>
        <taxon>Vertebrata</taxon>
        <taxon>Euteleostomi</taxon>
        <taxon>Actinopterygii</taxon>
        <taxon>Neopterygii</taxon>
        <taxon>Teleostei</taxon>
        <taxon>Neoteleostei</taxon>
        <taxon>Acanthomorphata</taxon>
        <taxon>Eupercaria</taxon>
        <taxon>Perciformes</taxon>
        <taxon>Notothenioidei</taxon>
        <taxon>Bathydraconidae</taxon>
        <taxon>Gymnodraco</taxon>
    </lineage>
</organism>
<dbReference type="InParanoid" id="A0A6P8V8H4"/>
<proteinExistence type="inferred from homology"/>
<keyword evidence="6" id="KW-1185">Reference proteome</keyword>
<dbReference type="GO" id="GO:0005525">
    <property type="term" value="F:GTP binding"/>
    <property type="evidence" value="ECO:0007669"/>
    <property type="project" value="UniProtKB-KW"/>
</dbReference>
<gene>
    <name evidence="7" type="primary">LOC117555507</name>
</gene>
<feature type="compositionally biased region" description="Basic and acidic residues" evidence="4">
    <location>
        <begin position="229"/>
        <end position="247"/>
    </location>
</feature>
<evidence type="ECO:0000256" key="3">
    <source>
        <dbReference type="ARBA" id="ARBA00023134"/>
    </source>
</evidence>
<dbReference type="Pfam" id="PF04548">
    <property type="entry name" value="AIG1"/>
    <property type="match status" value="1"/>
</dbReference>
<evidence type="ECO:0000259" key="5">
    <source>
        <dbReference type="PROSITE" id="PS51720"/>
    </source>
</evidence>
<dbReference type="KEGG" id="gacu:117555507"/>
<comment type="similarity">
    <text evidence="1">Belongs to the TRAFAC class TrmE-Era-EngA-EngB-Septin-like GTPase superfamily. AIG1/Toc34/Toc159-like paraseptin GTPase family. IAN subfamily.</text>
</comment>
<dbReference type="OrthoDB" id="425923at2759"/>
<dbReference type="PROSITE" id="PS51720">
    <property type="entry name" value="G_AIG1"/>
    <property type="match status" value="1"/>
</dbReference>
<dbReference type="RefSeq" id="XP_034086276.1">
    <property type="nucleotide sequence ID" value="XM_034230385.1"/>
</dbReference>
<evidence type="ECO:0000313" key="6">
    <source>
        <dbReference type="Proteomes" id="UP000515161"/>
    </source>
</evidence>
<dbReference type="InterPro" id="IPR006703">
    <property type="entry name" value="G_AIG1"/>
</dbReference>
<dbReference type="GeneID" id="117555507"/>
<evidence type="ECO:0000313" key="7">
    <source>
        <dbReference type="RefSeq" id="XP_034086276.1"/>
    </source>
</evidence>
<dbReference type="PANTHER" id="PTHR10903:SF62">
    <property type="entry name" value="GTPASE IMAP FAMILY MEMBER 4-LIKE-RELATED"/>
    <property type="match status" value="1"/>
</dbReference>
<keyword evidence="3" id="KW-0342">GTP-binding</keyword>
<name>A0A6P8V8H4_GYMAC</name>
<evidence type="ECO:0000256" key="4">
    <source>
        <dbReference type="SAM" id="MobiDB-lite"/>
    </source>
</evidence>
<keyword evidence="2" id="KW-0547">Nucleotide-binding</keyword>
<feature type="domain" description="AIG1-type G" evidence="5">
    <location>
        <begin position="13"/>
        <end position="224"/>
    </location>
</feature>
<dbReference type="PANTHER" id="PTHR10903">
    <property type="entry name" value="GTPASE, IMAP FAMILY MEMBER-RELATED"/>
    <property type="match status" value="1"/>
</dbReference>
<dbReference type="Gene3D" id="3.40.50.300">
    <property type="entry name" value="P-loop containing nucleotide triphosphate hydrolases"/>
    <property type="match status" value="1"/>
</dbReference>
<dbReference type="SUPFAM" id="SSF52540">
    <property type="entry name" value="P-loop containing nucleoside triphosphate hydrolases"/>
    <property type="match status" value="1"/>
</dbReference>
<sequence>MEMFLICNYSLSVSNWRIVILGKTGVGKSSLANTIFGEKLYTTSPTLTSETRKCQAETKSVNGRSITLIDTPGFFDTETSEEKELKSEILRCTGSEYATGPHAFLIVLKVEKFTEQEQAVIMKISQYFSEEVFRYATVLFTHGDQLDEGQTIKDLVHQNQLGGDLVDKCGGRCHIIDNKYWNNNQQEEYRSNQFQLTELLKTIDRMIKKNKGSCYTNMKPQAEEEEIQNEEKHSTQSPETEVREKAKGSNLNKLLTKLAGGGLVEYFRKVDGGRLVE</sequence>
<dbReference type="AlphaFoldDB" id="A0A6P8V8H4"/>
<feature type="region of interest" description="Disordered" evidence="4">
    <location>
        <begin position="219"/>
        <end position="248"/>
    </location>
</feature>